<dbReference type="Pfam" id="PF05097">
    <property type="entry name" value="DUF688"/>
    <property type="match status" value="1"/>
</dbReference>
<accession>A0A4S4D6Y3</accession>
<organism evidence="1 2">
    <name type="scientific">Camellia sinensis var. sinensis</name>
    <name type="common">China tea</name>
    <dbReference type="NCBI Taxonomy" id="542762"/>
    <lineage>
        <taxon>Eukaryota</taxon>
        <taxon>Viridiplantae</taxon>
        <taxon>Streptophyta</taxon>
        <taxon>Embryophyta</taxon>
        <taxon>Tracheophyta</taxon>
        <taxon>Spermatophyta</taxon>
        <taxon>Magnoliopsida</taxon>
        <taxon>eudicotyledons</taxon>
        <taxon>Gunneridae</taxon>
        <taxon>Pentapetalae</taxon>
        <taxon>asterids</taxon>
        <taxon>Ericales</taxon>
        <taxon>Theaceae</taxon>
        <taxon>Camellia</taxon>
    </lineage>
</organism>
<sequence length="206" mass="22090">MGSVAAEAEASSIPKLPLLTLPPMQSPDHRSGMLTPPLNPSAAVPFRWEEHPGKPHPCTALINTRTNSSLELPPRLQSKMTKTPSPTAVLDGPYIPVFQSSSFRFTETAVLSFGRSGGGGSPERGQLGSMVHRKRGLFGSWGRKGNTTNLVKGSKRGRGRGSFVYSSSMDIANSGDDENDGSRFRRKGSLSQARPHFWALGLFAAA</sequence>
<evidence type="ECO:0000313" key="1">
    <source>
        <dbReference type="EMBL" id="THF98158.1"/>
    </source>
</evidence>
<gene>
    <name evidence="1" type="ORF">TEA_024367</name>
</gene>
<dbReference type="EMBL" id="SDRB02012289">
    <property type="protein sequence ID" value="THF98158.1"/>
    <property type="molecule type" value="Genomic_DNA"/>
</dbReference>
<dbReference type="PANTHER" id="PTHR34371:SF2">
    <property type="entry name" value="DUF688 FAMILY PROTEIN"/>
    <property type="match status" value="1"/>
</dbReference>
<protein>
    <submittedName>
        <fullName evidence="1">Uncharacterized protein</fullName>
    </submittedName>
</protein>
<dbReference type="PANTHER" id="PTHR34371">
    <property type="entry name" value="OS01G0551000 PROTEIN"/>
    <property type="match status" value="1"/>
</dbReference>
<dbReference type="InterPro" id="IPR007789">
    <property type="entry name" value="DUF688"/>
</dbReference>
<keyword evidence="2" id="KW-1185">Reference proteome</keyword>
<reference evidence="1 2" key="1">
    <citation type="journal article" date="2018" name="Proc. Natl. Acad. Sci. U.S.A.">
        <title>Draft genome sequence of Camellia sinensis var. sinensis provides insights into the evolution of the tea genome and tea quality.</title>
        <authorList>
            <person name="Wei C."/>
            <person name="Yang H."/>
            <person name="Wang S."/>
            <person name="Zhao J."/>
            <person name="Liu C."/>
            <person name="Gao L."/>
            <person name="Xia E."/>
            <person name="Lu Y."/>
            <person name="Tai Y."/>
            <person name="She G."/>
            <person name="Sun J."/>
            <person name="Cao H."/>
            <person name="Tong W."/>
            <person name="Gao Q."/>
            <person name="Li Y."/>
            <person name="Deng W."/>
            <person name="Jiang X."/>
            <person name="Wang W."/>
            <person name="Chen Q."/>
            <person name="Zhang S."/>
            <person name="Li H."/>
            <person name="Wu J."/>
            <person name="Wang P."/>
            <person name="Li P."/>
            <person name="Shi C."/>
            <person name="Zheng F."/>
            <person name="Jian J."/>
            <person name="Huang B."/>
            <person name="Shan D."/>
            <person name="Shi M."/>
            <person name="Fang C."/>
            <person name="Yue Y."/>
            <person name="Li F."/>
            <person name="Li D."/>
            <person name="Wei S."/>
            <person name="Han B."/>
            <person name="Jiang C."/>
            <person name="Yin Y."/>
            <person name="Xia T."/>
            <person name="Zhang Z."/>
            <person name="Bennetzen J.L."/>
            <person name="Zhao S."/>
            <person name="Wan X."/>
        </authorList>
    </citation>
    <scope>NUCLEOTIDE SEQUENCE [LARGE SCALE GENOMIC DNA]</scope>
    <source>
        <strain evidence="2">cv. Shuchazao</strain>
        <tissue evidence="1">Leaf</tissue>
    </source>
</reference>
<name>A0A4S4D6Y3_CAMSN</name>
<proteinExistence type="predicted"/>
<comment type="caution">
    <text evidence="1">The sequence shown here is derived from an EMBL/GenBank/DDBJ whole genome shotgun (WGS) entry which is preliminary data.</text>
</comment>
<dbReference type="Proteomes" id="UP000306102">
    <property type="component" value="Unassembled WGS sequence"/>
</dbReference>
<dbReference type="AlphaFoldDB" id="A0A4S4D6Y3"/>
<evidence type="ECO:0000313" key="2">
    <source>
        <dbReference type="Proteomes" id="UP000306102"/>
    </source>
</evidence>